<keyword evidence="2" id="KW-1003">Cell membrane</keyword>
<evidence type="ECO:0000259" key="8">
    <source>
        <dbReference type="Pfam" id="PF09924"/>
    </source>
</evidence>
<comment type="function">
    <text evidence="7">Catalyzes the transfer of a lysyl group from L-lysyl-tRNA(Lys) to membrane-bound phosphatidylglycerol (PG), which produces lysylphosphatidylglycerol (LPG), a major component of the bacterial membrane with a positive net charge. LPG synthesis contributes to bacterial virulence as it is involved in the resistance mechanism against cationic antimicrobial peptides (CAMP) produces by the host's immune system (defensins, cathelicidins) and by the competing microorganisms.</text>
</comment>
<feature type="transmembrane region" description="Helical" evidence="7">
    <location>
        <begin position="241"/>
        <end position="259"/>
    </location>
</feature>
<dbReference type="RefSeq" id="WP_311835481.1">
    <property type="nucleotide sequence ID" value="NZ_JARQBJ010000003.1"/>
</dbReference>
<dbReference type="Pfam" id="PF03706">
    <property type="entry name" value="LPG_synthase_TM"/>
    <property type="match status" value="1"/>
</dbReference>
<feature type="transmembrane region" description="Helical" evidence="7">
    <location>
        <begin position="493"/>
        <end position="511"/>
    </location>
</feature>
<accession>A0AAW8U3F9</accession>
<dbReference type="InterPro" id="IPR022791">
    <property type="entry name" value="L-PG_synthase/AglD"/>
</dbReference>
<dbReference type="GO" id="GO:0006629">
    <property type="term" value="P:lipid metabolic process"/>
    <property type="evidence" value="ECO:0007669"/>
    <property type="project" value="UniProtKB-KW"/>
</dbReference>
<dbReference type="GO" id="GO:0055091">
    <property type="term" value="P:phospholipid homeostasis"/>
    <property type="evidence" value="ECO:0007669"/>
    <property type="project" value="TreeGrafter"/>
</dbReference>
<evidence type="ECO:0000256" key="1">
    <source>
        <dbReference type="ARBA" id="ARBA00004651"/>
    </source>
</evidence>
<keyword evidence="7" id="KW-0046">Antibiotic resistance</keyword>
<feature type="transmembrane region" description="Helical" evidence="7">
    <location>
        <begin position="420"/>
        <end position="436"/>
    </location>
</feature>
<evidence type="ECO:0000256" key="7">
    <source>
        <dbReference type="RuleBase" id="RU363042"/>
    </source>
</evidence>
<evidence type="ECO:0000256" key="2">
    <source>
        <dbReference type="ARBA" id="ARBA00022475"/>
    </source>
</evidence>
<evidence type="ECO:0000256" key="6">
    <source>
        <dbReference type="ARBA" id="ARBA00023136"/>
    </source>
</evidence>
<feature type="transmembrane region" description="Helical" evidence="7">
    <location>
        <begin position="448"/>
        <end position="468"/>
    </location>
</feature>
<dbReference type="PANTHER" id="PTHR34697">
    <property type="entry name" value="PHOSPHATIDYLGLYCEROL LYSYLTRANSFERASE"/>
    <property type="match status" value="1"/>
</dbReference>
<keyword evidence="4 7" id="KW-0812">Transmembrane</keyword>
<feature type="transmembrane region" description="Helical" evidence="7">
    <location>
        <begin position="370"/>
        <end position="390"/>
    </location>
</feature>
<dbReference type="NCBIfam" id="NF033480">
    <property type="entry name" value="bifunc_MprF"/>
    <property type="match status" value="1"/>
</dbReference>
<keyword evidence="7" id="KW-0443">Lipid metabolism</keyword>
<feature type="transmembrane region" description="Helical" evidence="7">
    <location>
        <begin position="291"/>
        <end position="307"/>
    </location>
</feature>
<protein>
    <recommendedName>
        <fullName evidence="7">Phosphatidylglycerol lysyltransferase</fullName>
        <ecNumber evidence="7">2.3.2.3</ecNumber>
    </recommendedName>
    <alternativeName>
        <fullName evidence="7">Lysylphosphatidylglycerol synthase</fullName>
    </alternativeName>
</protein>
<feature type="transmembrane region" description="Helical" evidence="7">
    <location>
        <begin position="21"/>
        <end position="39"/>
    </location>
</feature>
<dbReference type="GO" id="GO:0005886">
    <property type="term" value="C:plasma membrane"/>
    <property type="evidence" value="ECO:0007669"/>
    <property type="project" value="UniProtKB-SubCell"/>
</dbReference>
<comment type="caution">
    <text evidence="9">The sequence shown here is derived from an EMBL/GenBank/DDBJ whole genome shotgun (WGS) entry which is preliminary data.</text>
</comment>
<evidence type="ECO:0000256" key="5">
    <source>
        <dbReference type="ARBA" id="ARBA00022989"/>
    </source>
</evidence>
<feature type="transmembrane region" description="Helical" evidence="7">
    <location>
        <begin position="328"/>
        <end position="350"/>
    </location>
</feature>
<feature type="transmembrane region" description="Helical" evidence="7">
    <location>
        <begin position="142"/>
        <end position="162"/>
    </location>
</feature>
<evidence type="ECO:0000313" key="9">
    <source>
        <dbReference type="EMBL" id="MDT2810518.1"/>
    </source>
</evidence>
<evidence type="ECO:0000256" key="4">
    <source>
        <dbReference type="ARBA" id="ARBA00022692"/>
    </source>
</evidence>
<dbReference type="EC" id="2.3.2.3" evidence="7"/>
<organism evidence="9 10">
    <name type="scientific">Enterococcus asini</name>
    <dbReference type="NCBI Taxonomy" id="57732"/>
    <lineage>
        <taxon>Bacteria</taxon>
        <taxon>Bacillati</taxon>
        <taxon>Bacillota</taxon>
        <taxon>Bacilli</taxon>
        <taxon>Lactobacillales</taxon>
        <taxon>Enterococcaceae</taxon>
        <taxon>Enterococcus</taxon>
    </lineage>
</organism>
<dbReference type="InterPro" id="IPR024320">
    <property type="entry name" value="LPG_synthase_C"/>
</dbReference>
<comment type="subcellular location">
    <subcellularLocation>
        <location evidence="1 7">Cell membrane</location>
        <topology evidence="1 7">Multi-pass membrane protein</topology>
    </subcellularLocation>
</comment>
<proteinExistence type="inferred from homology"/>
<sequence length="854" mass="96587">MKATLQRIYASIKKHSLLLRLLFFGSILIFVANQVINIAHGMSWQEVGTTISQQNTGSLIAMGTLGLLAVLPMLGYDWVTVKTLEAQGKPKMSWRDFFVSAWTTNTINNLAGFGGVVGASLRANFYGKGTERKQVLAVVSKVALFMVTGLSLWSLLLAVQIYGFGWHPEFRSYWLWLLIGSLLTPGLLFFAYLRRKRLFADLFPKGVLQLVTISFCQWTCALGIFLAIGYFMGLEFAVTDVYPMFLIATLIGMLTMVPGGMGTFDVMMILGMSNLGFSQNQTLVWLLYYRLFYYLVPFLSGILLFLTRSSVRLNRFFDNLPKLMLQKAAHFIVVIGVYFSGIMMVLLATVKNLSAVSSFFRFILPFSFNFLDQTLNLLVGFLLLGLARALYAKVKKAYLPTLVVLLFGILNTITRTRSPHLFFVYCGVIFLVWLARKEFYREKFVYSWGAMIFDAVLFGTLLVVYGVAGVHRGSWWNNEILGGRFILFPSEDIWFAGLIGLALSLLVLFGLQQYLSVSEKELGVAFDPYRFTAFLGKYAGTNSSHRLFLGYRLYYYQVEGEDRVVFGFQIKGNRLFILGNPIGEATLFREATLAFLKEADLYGYQLAFYKVSEEYVVTLHDLGYDFTKIGESGSLDLTQPNDFGKGESFRKVSTQGYQFTYYQHLPLDLLPALQKVSNDWLGGKAEKNFASGRFDVDYLLSAPVGVLKDQQNHVVGFITEQPIDTNWVSYDLLRLQEGLPQEAAGFLVLNMLTVWQKAGFHFADLNMVPLAHVGEAPTSFFQERVMNVIYNYGNVFYDFRLNYQGKNSFADFWTGCYFAYPKEGSFYLAVMQLLLLIGRGKNKGPSLAEEVLEE</sequence>
<dbReference type="EMBL" id="JARQBJ010000003">
    <property type="protein sequence ID" value="MDT2810518.1"/>
    <property type="molecule type" value="Genomic_DNA"/>
</dbReference>
<dbReference type="Proteomes" id="UP001256711">
    <property type="component" value="Unassembled WGS sequence"/>
</dbReference>
<dbReference type="Pfam" id="PF09924">
    <property type="entry name" value="LPG_synthase_C"/>
    <property type="match status" value="1"/>
</dbReference>
<feature type="transmembrane region" description="Helical" evidence="7">
    <location>
        <begin position="174"/>
        <end position="194"/>
    </location>
</feature>
<evidence type="ECO:0000313" key="10">
    <source>
        <dbReference type="Proteomes" id="UP001256711"/>
    </source>
</evidence>
<gene>
    <name evidence="7 9" type="primary">mprF</name>
    <name evidence="9" type="ORF">P7H43_08470</name>
</gene>
<dbReference type="InterPro" id="IPR051211">
    <property type="entry name" value="PG_lysyltransferase"/>
</dbReference>
<comment type="catalytic activity">
    <reaction evidence="7">
        <text>L-lysyl-tRNA(Lys) + a 1,2-diacyl-sn-glycero-3-phospho-(1'-sn-glycerol) = a 1,2-diacyl-sn-glycero-3-phospho-1'-(3'-O-L-lysyl)-sn-glycerol + tRNA(Lys)</text>
        <dbReference type="Rhea" id="RHEA:10668"/>
        <dbReference type="Rhea" id="RHEA-COMP:9696"/>
        <dbReference type="Rhea" id="RHEA-COMP:9697"/>
        <dbReference type="ChEBI" id="CHEBI:64716"/>
        <dbReference type="ChEBI" id="CHEBI:75792"/>
        <dbReference type="ChEBI" id="CHEBI:78442"/>
        <dbReference type="ChEBI" id="CHEBI:78529"/>
        <dbReference type="EC" id="2.3.2.3"/>
    </reaction>
</comment>
<dbReference type="GO" id="GO:0046677">
    <property type="term" value="P:response to antibiotic"/>
    <property type="evidence" value="ECO:0007669"/>
    <property type="project" value="UniProtKB-KW"/>
</dbReference>
<keyword evidence="5 7" id="KW-1133">Transmembrane helix</keyword>
<dbReference type="GO" id="GO:0050071">
    <property type="term" value="F:phosphatidylglycerol lysyltransferase activity"/>
    <property type="evidence" value="ECO:0007669"/>
    <property type="project" value="UniProtKB-EC"/>
</dbReference>
<feature type="domain" description="Phosphatidylglycerol lysyltransferase C-terminal" evidence="8">
    <location>
        <begin position="535"/>
        <end position="820"/>
    </location>
</feature>
<reference evidence="9" key="1">
    <citation type="submission" date="2023-03" db="EMBL/GenBank/DDBJ databases">
        <authorList>
            <person name="Shen W."/>
            <person name="Cai J."/>
        </authorList>
    </citation>
    <scope>NUCLEOTIDE SEQUENCE</scope>
    <source>
        <strain evidence="9">B226-2</strain>
    </source>
</reference>
<dbReference type="PANTHER" id="PTHR34697:SF2">
    <property type="entry name" value="PHOSPHATIDYLGLYCEROL LYSYLTRANSFERASE"/>
    <property type="match status" value="1"/>
</dbReference>
<evidence type="ECO:0000256" key="3">
    <source>
        <dbReference type="ARBA" id="ARBA00022679"/>
    </source>
</evidence>
<feature type="transmembrane region" description="Helical" evidence="7">
    <location>
        <begin position="59"/>
        <end position="79"/>
    </location>
</feature>
<name>A0AAW8U3F9_9ENTE</name>
<keyword evidence="3 7" id="KW-0808">Transferase</keyword>
<keyword evidence="6 7" id="KW-0472">Membrane</keyword>
<feature type="transmembrane region" description="Helical" evidence="7">
    <location>
        <begin position="397"/>
        <end position="414"/>
    </location>
</feature>
<feature type="transmembrane region" description="Helical" evidence="7">
    <location>
        <begin position="206"/>
        <end position="229"/>
    </location>
</feature>
<dbReference type="AlphaFoldDB" id="A0AAW8U3F9"/>
<comment type="similarity">
    <text evidence="7">Belongs to the LPG synthase family.</text>
</comment>